<evidence type="ECO:0000259" key="1">
    <source>
        <dbReference type="Pfam" id="PF01609"/>
    </source>
</evidence>
<dbReference type="Pfam" id="PF01609">
    <property type="entry name" value="DDE_Tnp_1"/>
    <property type="match status" value="1"/>
</dbReference>
<sequence length="520" mass="58000">MYIRRVKTSSGATAVQIAQKRHGKREILEHLGSAHDEVTLASLEQVAREKIQAGQMAFDLDLHTDDTTTAPAKGVDAGGGLVLHGTRPRVLWEVLEQAYERIGFTGAVNDEVLKQLVLARVIEPTSKLDSLRVLAELNVENVPSYATLKRHLARCVPDNWRDLLSSAAYRFAADGGAVSVCLYDVTTLYFEADEEDELRKSGFSKERRIDPQILVGLLVDRHGFPLELHFFEGNKAETRTMIPVLDAFRDRHQVQDMLVVADAGMLSWANIQALEEAGYQYIVGSRNAKAPMDLAKTFATTGNHFADGQVIETTTELKKGTESSRRRAVWQYRLAREHRDRLAREHRDRRNHTLQVQRAEDIAAGRKAQRKARFLTTGQRKSLTVDYEAAKAAEQLFGLKGYVTNTSMKVLSGAEVVAAYHSLFEVEASFRMAKSDLRARPIFHHTRDAIEAHLTIVFCALAVGRHLQTATGMSLRRIIKTLQPLREGLVEINGTIATIPAALTPEAKEILKTLPEKSGH</sequence>
<dbReference type="SUPFAM" id="SSF53098">
    <property type="entry name" value="Ribonuclease H-like"/>
    <property type="match status" value="1"/>
</dbReference>
<dbReference type="PANTHER" id="PTHR34614:SF2">
    <property type="entry name" value="TRANSPOSASE IS4-LIKE DOMAIN-CONTAINING PROTEIN"/>
    <property type="match status" value="1"/>
</dbReference>
<dbReference type="GO" id="GO:0004803">
    <property type="term" value="F:transposase activity"/>
    <property type="evidence" value="ECO:0007669"/>
    <property type="project" value="InterPro"/>
</dbReference>
<gene>
    <name evidence="2" type="ORF">C8E99_2544</name>
</gene>
<dbReference type="InterPro" id="IPR047654">
    <property type="entry name" value="IS1634_transpos"/>
</dbReference>
<dbReference type="PANTHER" id="PTHR34614">
    <property type="match status" value="1"/>
</dbReference>
<name>A0A3D9LE33_9MICC</name>
<evidence type="ECO:0000313" key="3">
    <source>
        <dbReference type="Proteomes" id="UP000256727"/>
    </source>
</evidence>
<dbReference type="AlphaFoldDB" id="A0A3D9LE33"/>
<dbReference type="GO" id="GO:0006313">
    <property type="term" value="P:DNA transposition"/>
    <property type="evidence" value="ECO:0007669"/>
    <property type="project" value="InterPro"/>
</dbReference>
<keyword evidence="3" id="KW-1185">Reference proteome</keyword>
<protein>
    <submittedName>
        <fullName evidence="2">DDE family transposase</fullName>
    </submittedName>
</protein>
<feature type="domain" description="Transposase IS4-like" evidence="1">
    <location>
        <begin position="202"/>
        <end position="461"/>
    </location>
</feature>
<dbReference type="EMBL" id="QREH01000001">
    <property type="protein sequence ID" value="REE04699.1"/>
    <property type="molecule type" value="Genomic_DNA"/>
</dbReference>
<evidence type="ECO:0000313" key="2">
    <source>
        <dbReference type="EMBL" id="REE04699.1"/>
    </source>
</evidence>
<dbReference type="InterPro" id="IPR002559">
    <property type="entry name" value="Transposase_11"/>
</dbReference>
<reference evidence="2 3" key="1">
    <citation type="submission" date="2018-07" db="EMBL/GenBank/DDBJ databases">
        <title>Sequencing the genomes of 1000 actinobacteria strains.</title>
        <authorList>
            <person name="Klenk H.-P."/>
        </authorList>
    </citation>
    <scope>NUCLEOTIDE SEQUENCE [LARGE SCALE GENOMIC DNA]</scope>
    <source>
        <strain evidence="2 3">DSM 14442</strain>
    </source>
</reference>
<proteinExistence type="predicted"/>
<accession>A0A3D9LE33</accession>
<dbReference type="Proteomes" id="UP000256727">
    <property type="component" value="Unassembled WGS sequence"/>
</dbReference>
<organism evidence="2 3">
    <name type="scientific">Citricoccus muralis</name>
    <dbReference type="NCBI Taxonomy" id="169134"/>
    <lineage>
        <taxon>Bacteria</taxon>
        <taxon>Bacillati</taxon>
        <taxon>Actinomycetota</taxon>
        <taxon>Actinomycetes</taxon>
        <taxon>Micrococcales</taxon>
        <taxon>Micrococcaceae</taxon>
        <taxon>Citricoccus</taxon>
    </lineage>
</organism>
<comment type="caution">
    <text evidence="2">The sequence shown here is derived from an EMBL/GenBank/DDBJ whole genome shotgun (WGS) entry which is preliminary data.</text>
</comment>
<dbReference type="GO" id="GO:0003677">
    <property type="term" value="F:DNA binding"/>
    <property type="evidence" value="ECO:0007669"/>
    <property type="project" value="InterPro"/>
</dbReference>
<dbReference type="InterPro" id="IPR012337">
    <property type="entry name" value="RNaseH-like_sf"/>
</dbReference>
<dbReference type="NCBIfam" id="NF033559">
    <property type="entry name" value="transpos_IS1634"/>
    <property type="match status" value="2"/>
</dbReference>